<comment type="caution">
    <text evidence="1">The sequence shown here is derived from an EMBL/GenBank/DDBJ whole genome shotgun (WGS) entry which is preliminary data.</text>
</comment>
<gene>
    <name evidence="1" type="ORF">EZJ19_00890</name>
</gene>
<dbReference type="Proteomes" id="UP000295443">
    <property type="component" value="Unassembled WGS sequence"/>
</dbReference>
<evidence type="ECO:0000313" key="1">
    <source>
        <dbReference type="EMBL" id="TCJ20160.1"/>
    </source>
</evidence>
<protein>
    <submittedName>
        <fullName evidence="1">Ribbon-helix-helix protein, CopG family</fullName>
    </submittedName>
</protein>
<name>A0A4R1BR25_9PROT</name>
<keyword evidence="2" id="KW-1185">Reference proteome</keyword>
<dbReference type="AlphaFoldDB" id="A0A4R1BR25"/>
<dbReference type="OrthoDB" id="5297950at2"/>
<dbReference type="Pfam" id="PF21983">
    <property type="entry name" value="NikA-like"/>
    <property type="match status" value="1"/>
</dbReference>
<proteinExistence type="predicted"/>
<accession>A0A4R1BR25</accession>
<evidence type="ECO:0000313" key="2">
    <source>
        <dbReference type="Proteomes" id="UP000295443"/>
    </source>
</evidence>
<reference evidence="1 2" key="1">
    <citation type="submission" date="2019-03" db="EMBL/GenBank/DDBJ databases">
        <title>Genome sequence of Thiobacillaceae bacterium LSR1, a sulfur-oxidizing bacterium isolated from freshwater sediment.</title>
        <authorList>
            <person name="Li S."/>
        </authorList>
    </citation>
    <scope>NUCLEOTIDE SEQUENCE [LARGE SCALE GENOMIC DNA]</scope>
    <source>
        <strain evidence="1 2">LSR1</strain>
    </source>
</reference>
<sequence length="95" mass="10101">MTTATARIPVLVSPQEKTRIAQLAKASGISMGEFLRRAAISFQPSEDEALLVGLIDQMEKSTAEAGAAIDDALAFVEASNARIERIEAEAVRGAR</sequence>
<dbReference type="InterPro" id="IPR053842">
    <property type="entry name" value="NikA-like"/>
</dbReference>
<organism evidence="1 2">
    <name type="scientific">Parasulfuritortus cantonensis</name>
    <dbReference type="NCBI Taxonomy" id="2528202"/>
    <lineage>
        <taxon>Bacteria</taxon>
        <taxon>Pseudomonadati</taxon>
        <taxon>Pseudomonadota</taxon>
        <taxon>Betaproteobacteria</taxon>
        <taxon>Nitrosomonadales</taxon>
        <taxon>Thiobacillaceae</taxon>
        <taxon>Parasulfuritortus</taxon>
    </lineage>
</organism>
<dbReference type="EMBL" id="SJZB01000003">
    <property type="protein sequence ID" value="TCJ20160.1"/>
    <property type="molecule type" value="Genomic_DNA"/>
</dbReference>